<comment type="caution">
    <text evidence="1">The sequence shown here is derived from an EMBL/GenBank/DDBJ whole genome shotgun (WGS) entry which is preliminary data.</text>
</comment>
<protein>
    <recommendedName>
        <fullName evidence="3">Leucine rich repeat variant</fullName>
    </recommendedName>
</protein>
<keyword evidence="2" id="KW-1185">Reference proteome</keyword>
<accession>A0ABQ5QF46</accession>
<name>A0ABQ5QF46_9BACT</name>
<organism evidence="1 2">
    <name type="scientific">Geothrix limicola</name>
    <dbReference type="NCBI Taxonomy" id="2927978"/>
    <lineage>
        <taxon>Bacteria</taxon>
        <taxon>Pseudomonadati</taxon>
        <taxon>Acidobacteriota</taxon>
        <taxon>Holophagae</taxon>
        <taxon>Holophagales</taxon>
        <taxon>Holophagaceae</taxon>
        <taxon>Geothrix</taxon>
    </lineage>
</organism>
<gene>
    <name evidence="1" type="ORF">GETHLI_16900</name>
</gene>
<sequence length="594" mass="66331">MTGGESVFLETLTESERVHFHHLAMIRPHLPTPSQIHMLEGLASSLASPRLLTLMARTPHWLAHWPILLGLTENEATPEPIRRDLEMVVSLFDQMREMDQASAEEKPDRSESVKALYSQLSTGLKPVAKLLAKQLAKTVSATGTTQELPPLPTENPDWDTLTAPPPPLPAQTPSAGLDRVGRLTWARQTAQPGELLSFLVSSDAEVRQTALQNPMVSEELICQALAQSTESAFFEEVYAEARWYFRDPVRESLQDAPGCPADLSRRIGLSQKLVAALEQGSLGRASLRRMVSLFTQLDESEYQFITFWAKRQSPHLLRVVKYFYDRLQRERSGLSTALPERGEEGRWATMEERVFLATQATQEEQIAQILKDPNPQVFQLALENPALSPRLLAATAPGLDHGRVEAIAAHGSWSEDPMVAEALVHHPQLSEASALRLFGRLHGMKPAIEVLRDSRLLHLEVKRRALEHLRTLYLAMPVSDRITALRTSGGELMRHLPQEVLQDEETLRRLVADRQLDPGILLRLARNKLTPRAVLEQIAGHPVLMAHAAIMSELLLNPKTPREASVRIWGLLSEAEQQQLLHSPHLPAALRALG</sequence>
<evidence type="ECO:0000313" key="2">
    <source>
        <dbReference type="Proteomes" id="UP001165069"/>
    </source>
</evidence>
<proteinExistence type="predicted"/>
<evidence type="ECO:0008006" key="3">
    <source>
        <dbReference type="Google" id="ProtNLM"/>
    </source>
</evidence>
<reference evidence="1 2" key="1">
    <citation type="journal article" date="2023" name="Antonie Van Leeuwenhoek">
        <title>Mesoterricola silvestris gen. nov., sp. nov., Mesoterricola sediminis sp. nov., Geothrix oryzae sp. nov., Geothrix edaphica sp. nov., Geothrix rubra sp. nov., and Geothrix limicola sp. nov., six novel members of Acidobacteriota isolated from soils.</title>
        <authorList>
            <person name="Itoh H."/>
            <person name="Sugisawa Y."/>
            <person name="Mise K."/>
            <person name="Xu Z."/>
            <person name="Kuniyasu M."/>
            <person name="Ushijima N."/>
            <person name="Kawano K."/>
            <person name="Kobayashi E."/>
            <person name="Shiratori Y."/>
            <person name="Masuda Y."/>
            <person name="Senoo K."/>
        </authorList>
    </citation>
    <scope>NUCLEOTIDE SEQUENCE [LARGE SCALE GENOMIC DNA]</scope>
    <source>
        <strain evidence="1 2">Red804</strain>
    </source>
</reference>
<evidence type="ECO:0000313" key="1">
    <source>
        <dbReference type="EMBL" id="GLH73188.1"/>
    </source>
</evidence>
<dbReference type="Proteomes" id="UP001165069">
    <property type="component" value="Unassembled WGS sequence"/>
</dbReference>
<dbReference type="EMBL" id="BSDE01000003">
    <property type="protein sequence ID" value="GLH73188.1"/>
    <property type="molecule type" value="Genomic_DNA"/>
</dbReference>
<dbReference type="RefSeq" id="WP_285573903.1">
    <property type="nucleotide sequence ID" value="NZ_BSDE01000003.1"/>
</dbReference>